<dbReference type="EMBL" id="GBXM01102293">
    <property type="protein sequence ID" value="JAH06284.1"/>
    <property type="molecule type" value="Transcribed_RNA"/>
</dbReference>
<organism evidence="1">
    <name type="scientific">Anguilla anguilla</name>
    <name type="common">European freshwater eel</name>
    <name type="synonym">Muraena anguilla</name>
    <dbReference type="NCBI Taxonomy" id="7936"/>
    <lineage>
        <taxon>Eukaryota</taxon>
        <taxon>Metazoa</taxon>
        <taxon>Chordata</taxon>
        <taxon>Craniata</taxon>
        <taxon>Vertebrata</taxon>
        <taxon>Euteleostomi</taxon>
        <taxon>Actinopterygii</taxon>
        <taxon>Neopterygii</taxon>
        <taxon>Teleostei</taxon>
        <taxon>Anguilliformes</taxon>
        <taxon>Anguillidae</taxon>
        <taxon>Anguilla</taxon>
    </lineage>
</organism>
<reference evidence="1" key="1">
    <citation type="submission" date="2014-11" db="EMBL/GenBank/DDBJ databases">
        <authorList>
            <person name="Amaro Gonzalez C."/>
        </authorList>
    </citation>
    <scope>NUCLEOTIDE SEQUENCE</scope>
</reference>
<protein>
    <submittedName>
        <fullName evidence="1">Uncharacterized protein</fullName>
    </submittedName>
</protein>
<evidence type="ECO:0000313" key="1">
    <source>
        <dbReference type="EMBL" id="JAH06284.1"/>
    </source>
</evidence>
<reference evidence="1" key="2">
    <citation type="journal article" date="2015" name="Fish Shellfish Immunol.">
        <title>Early steps in the European eel (Anguilla anguilla)-Vibrio vulnificus interaction in the gills: Role of the RtxA13 toxin.</title>
        <authorList>
            <person name="Callol A."/>
            <person name="Pajuelo D."/>
            <person name="Ebbesson L."/>
            <person name="Teles M."/>
            <person name="MacKenzie S."/>
            <person name="Amaro C."/>
        </authorList>
    </citation>
    <scope>NUCLEOTIDE SEQUENCE</scope>
</reference>
<sequence>MIICAINDFIILHLYSYSHRWLHLEGPFCVGVCIFSLCPHGYPLGTPVSSHSLKTCKSS</sequence>
<proteinExistence type="predicted"/>
<dbReference type="AlphaFoldDB" id="A0A0E9PP73"/>
<name>A0A0E9PP73_ANGAN</name>
<accession>A0A0E9PP73</accession>